<dbReference type="STRING" id="448386.A0A2V3ILB4"/>
<dbReference type="OrthoDB" id="2215036at2759"/>
<proteinExistence type="predicted"/>
<sequence>MQQNARPVARRSEHGPVHGLLSHSIAPKAVKVICMLVITVHSFSNKSKFPADSVKEMRGIVLLPTCRDLFHGVNLDNKELIRRVTIEDDCYEDHHKVFKEEPSDHEERCYDILCSFGIDPLTPQFSWAHETLQDIRICGYEIICASILTGVTSSTLNLKAIITATCTDYQCMEPLHVLMLVVRVLNRMLWYTMTAIDPSYLQHVAQSEVPKLLHRTRDHIEASLRGEQTFSETASLDITRDCGRAWLRRSAANLIRAMFPPREKKVSANSQAREYFLGTFQVPLLGDALLSLWISTCGVGQDSLDKTSLQFSFDTISHAAELAPKDKLIFYGPLLQVALKAAVLKLGDLD</sequence>
<comment type="caution">
    <text evidence="1">The sequence shown here is derived from an EMBL/GenBank/DDBJ whole genome shotgun (WGS) entry which is preliminary data.</text>
</comment>
<dbReference type="Proteomes" id="UP000247409">
    <property type="component" value="Unassembled WGS sequence"/>
</dbReference>
<dbReference type="EMBL" id="NBIV01000148">
    <property type="protein sequence ID" value="PXF42853.1"/>
    <property type="molecule type" value="Genomic_DNA"/>
</dbReference>
<keyword evidence="2" id="KW-1185">Reference proteome</keyword>
<reference evidence="1 2" key="1">
    <citation type="journal article" date="2018" name="Mol. Biol. Evol.">
        <title>Analysis of the draft genome of the red seaweed Gracilariopsis chorda provides insights into genome size evolution in Rhodophyta.</title>
        <authorList>
            <person name="Lee J."/>
            <person name="Yang E.C."/>
            <person name="Graf L."/>
            <person name="Yang J.H."/>
            <person name="Qiu H."/>
            <person name="Zel Zion U."/>
            <person name="Chan C.X."/>
            <person name="Stephens T.G."/>
            <person name="Weber A.P.M."/>
            <person name="Boo G.H."/>
            <person name="Boo S.M."/>
            <person name="Kim K.M."/>
            <person name="Shin Y."/>
            <person name="Jung M."/>
            <person name="Lee S.J."/>
            <person name="Yim H.S."/>
            <person name="Lee J.H."/>
            <person name="Bhattacharya D."/>
            <person name="Yoon H.S."/>
        </authorList>
    </citation>
    <scope>NUCLEOTIDE SEQUENCE [LARGE SCALE GENOMIC DNA]</scope>
    <source>
        <strain evidence="1 2">SKKU-2015</strain>
        <tissue evidence="1">Whole body</tissue>
    </source>
</reference>
<evidence type="ECO:0000313" key="2">
    <source>
        <dbReference type="Proteomes" id="UP000247409"/>
    </source>
</evidence>
<dbReference type="AlphaFoldDB" id="A0A2V3ILB4"/>
<evidence type="ECO:0000313" key="1">
    <source>
        <dbReference type="EMBL" id="PXF42853.1"/>
    </source>
</evidence>
<gene>
    <name evidence="1" type="ORF">BWQ96_07447</name>
</gene>
<organism evidence="1 2">
    <name type="scientific">Gracilariopsis chorda</name>
    <dbReference type="NCBI Taxonomy" id="448386"/>
    <lineage>
        <taxon>Eukaryota</taxon>
        <taxon>Rhodophyta</taxon>
        <taxon>Florideophyceae</taxon>
        <taxon>Rhodymeniophycidae</taxon>
        <taxon>Gracilariales</taxon>
        <taxon>Gracilariaceae</taxon>
        <taxon>Gracilariopsis</taxon>
    </lineage>
</organism>
<name>A0A2V3ILB4_9FLOR</name>
<protein>
    <submittedName>
        <fullName evidence="1">Uncharacterized protein</fullName>
    </submittedName>
</protein>
<accession>A0A2V3ILB4</accession>